<comment type="caution">
    <text evidence="3">The sequence shown here is derived from an EMBL/GenBank/DDBJ whole genome shotgun (WGS) entry which is preliminary data.</text>
</comment>
<dbReference type="OrthoDB" id="5823761at2759"/>
<evidence type="ECO:0000313" key="4">
    <source>
        <dbReference type="Proteomes" id="UP000027361"/>
    </source>
</evidence>
<dbReference type="Proteomes" id="UP000027361">
    <property type="component" value="Unassembled WGS sequence"/>
</dbReference>
<organism evidence="3 4">
    <name type="scientific">Tilletiaria anomala (strain ATCC 24038 / CBS 436.72 / UBC 951)</name>
    <dbReference type="NCBI Taxonomy" id="1037660"/>
    <lineage>
        <taxon>Eukaryota</taxon>
        <taxon>Fungi</taxon>
        <taxon>Dikarya</taxon>
        <taxon>Basidiomycota</taxon>
        <taxon>Ustilaginomycotina</taxon>
        <taxon>Exobasidiomycetes</taxon>
        <taxon>Georgefischeriales</taxon>
        <taxon>Tilletiariaceae</taxon>
        <taxon>Tilletiaria</taxon>
    </lineage>
</organism>
<evidence type="ECO:0000256" key="1">
    <source>
        <dbReference type="SAM" id="MobiDB-lite"/>
    </source>
</evidence>
<feature type="domain" description="Expansin-like EG45" evidence="2">
    <location>
        <begin position="11"/>
        <end position="156"/>
    </location>
</feature>
<gene>
    <name evidence="3" type="ORF">K437DRAFT_259301</name>
</gene>
<name>A0A066VIZ1_TILAU</name>
<sequence length="275" mass="28548">MTHYELPKGWVASCGCVGRVTYHPVAALNRLAYGSNTSFGPACGTCVKLVLKSTPLTPLPGPDGTGGNGIAFDEQQQDDGEAPSVVVKIADLCPGLGGPHCNATVKGPNALGSYVHFDLAWPSPTNAIPANFFPGDHDYGVWNVTYAFVSCQQWAGYNDAAALGSEWGQQNSACCPDDPVLPSNTQYGLTILQSAAAITADGLVGASSQRATCPPYWSTRAADPAIVPNTSNILSKDDGIGNSAASFKGESGAQRLWTLPWLAAGLVSLPPLLPT</sequence>
<reference evidence="3 4" key="1">
    <citation type="submission" date="2014-05" db="EMBL/GenBank/DDBJ databases">
        <title>Draft genome sequence of a rare smut relative, Tilletiaria anomala UBC 951.</title>
        <authorList>
            <consortium name="DOE Joint Genome Institute"/>
            <person name="Toome M."/>
            <person name="Kuo A."/>
            <person name="Henrissat B."/>
            <person name="Lipzen A."/>
            <person name="Tritt A."/>
            <person name="Yoshinaga Y."/>
            <person name="Zane M."/>
            <person name="Barry K."/>
            <person name="Grigoriev I.V."/>
            <person name="Spatafora J.W."/>
            <person name="Aimea M.C."/>
        </authorList>
    </citation>
    <scope>NUCLEOTIDE SEQUENCE [LARGE SCALE GENOMIC DNA]</scope>
    <source>
        <strain evidence="3 4">UBC 951</strain>
    </source>
</reference>
<feature type="region of interest" description="Disordered" evidence="1">
    <location>
        <begin position="58"/>
        <end position="77"/>
    </location>
</feature>
<dbReference type="GeneID" id="25265223"/>
<dbReference type="RefSeq" id="XP_013240798.1">
    <property type="nucleotide sequence ID" value="XM_013385344.1"/>
</dbReference>
<dbReference type="InterPro" id="IPR007112">
    <property type="entry name" value="Expansin/allergen_DPBB_dom"/>
</dbReference>
<protein>
    <recommendedName>
        <fullName evidence="2">Expansin-like EG45 domain-containing protein</fullName>
    </recommendedName>
</protein>
<dbReference type="AlphaFoldDB" id="A0A066VIZ1"/>
<dbReference type="HOGENOM" id="CLU_083686_0_0_1"/>
<accession>A0A066VIZ1</accession>
<dbReference type="Gene3D" id="2.40.40.10">
    <property type="entry name" value="RlpA-like domain"/>
    <property type="match status" value="1"/>
</dbReference>
<evidence type="ECO:0000313" key="3">
    <source>
        <dbReference type="EMBL" id="KDN38694.1"/>
    </source>
</evidence>
<evidence type="ECO:0000259" key="2">
    <source>
        <dbReference type="PROSITE" id="PS50842"/>
    </source>
</evidence>
<dbReference type="PROSITE" id="PS50842">
    <property type="entry name" value="EXPANSIN_EG45"/>
    <property type="match status" value="1"/>
</dbReference>
<proteinExistence type="predicted"/>
<keyword evidence="4" id="KW-1185">Reference proteome</keyword>
<dbReference type="SUPFAM" id="SSF50685">
    <property type="entry name" value="Barwin-like endoglucanases"/>
    <property type="match status" value="1"/>
</dbReference>
<dbReference type="InParanoid" id="A0A066VIZ1"/>
<dbReference type="EMBL" id="JMSN01000114">
    <property type="protein sequence ID" value="KDN38694.1"/>
    <property type="molecule type" value="Genomic_DNA"/>
</dbReference>
<dbReference type="Pfam" id="PF22514">
    <property type="entry name" value="EXPB1_D1"/>
    <property type="match status" value="1"/>
</dbReference>
<dbReference type="InterPro" id="IPR036908">
    <property type="entry name" value="RlpA-like_sf"/>
</dbReference>